<feature type="non-terminal residue" evidence="1">
    <location>
        <position position="148"/>
    </location>
</feature>
<dbReference type="AlphaFoldDB" id="A0A0B6Z4Q9"/>
<gene>
    <name evidence="1" type="primary">ORF48016</name>
</gene>
<reference evidence="1" key="1">
    <citation type="submission" date="2014-12" db="EMBL/GenBank/DDBJ databases">
        <title>Insight into the proteome of Arion vulgaris.</title>
        <authorList>
            <person name="Aradska J."/>
            <person name="Bulat T."/>
            <person name="Smidak R."/>
            <person name="Sarate P."/>
            <person name="Gangsoo J."/>
            <person name="Sialana F."/>
            <person name="Bilban M."/>
            <person name="Lubec G."/>
        </authorList>
    </citation>
    <scope>NUCLEOTIDE SEQUENCE</scope>
    <source>
        <tissue evidence="1">Skin</tissue>
    </source>
</reference>
<name>A0A0B6Z4Q9_9EUPU</name>
<dbReference type="EMBL" id="HACG01016492">
    <property type="protein sequence ID" value="CEK63357.1"/>
    <property type="molecule type" value="Transcribed_RNA"/>
</dbReference>
<sequence>QLVCPDIVSENESKYIINIEKAEDLERLPEEIRNFENTEYDTDDLEWIPNHSNTIEKIQNTNSDLCVRTREQRLNELIKLALVKECRVMVVDILTKKAVYDDSLSLTNSNCSKLSKNILCVSKKRTVISKNHYKCDICGIYLTKLSNL</sequence>
<evidence type="ECO:0000313" key="1">
    <source>
        <dbReference type="EMBL" id="CEK63357.1"/>
    </source>
</evidence>
<protein>
    <submittedName>
        <fullName evidence="1">Uncharacterized protein</fullName>
    </submittedName>
</protein>
<feature type="non-terminal residue" evidence="1">
    <location>
        <position position="1"/>
    </location>
</feature>
<organism evidence="1">
    <name type="scientific">Arion vulgaris</name>
    <dbReference type="NCBI Taxonomy" id="1028688"/>
    <lineage>
        <taxon>Eukaryota</taxon>
        <taxon>Metazoa</taxon>
        <taxon>Spiralia</taxon>
        <taxon>Lophotrochozoa</taxon>
        <taxon>Mollusca</taxon>
        <taxon>Gastropoda</taxon>
        <taxon>Heterobranchia</taxon>
        <taxon>Euthyneura</taxon>
        <taxon>Panpulmonata</taxon>
        <taxon>Eupulmonata</taxon>
        <taxon>Stylommatophora</taxon>
        <taxon>Helicina</taxon>
        <taxon>Arionoidea</taxon>
        <taxon>Arionidae</taxon>
        <taxon>Arion</taxon>
    </lineage>
</organism>
<proteinExistence type="predicted"/>
<accession>A0A0B6Z4Q9</accession>